<keyword evidence="2" id="KW-1185">Reference proteome</keyword>
<sequence>MARKNAKGTRDGDAINTTTHSIRGDSKVPLEERTDVLTEEEQDQILNELMMQNEQDIAFFTRFLNLPAVAILLVQLYSAYSIVVSKTRDLTPRIPLLGVAISSNYPLVSTEIAVLSVQLALYELGDRPLTQTMVGMVAVLVLAGLTNAVAALANGVIEFLWWLVPTADLLITTYAKWTMLKSRQDIQELAEKKYQNKSA</sequence>
<evidence type="ECO:0000313" key="2">
    <source>
        <dbReference type="Proteomes" id="UP001145114"/>
    </source>
</evidence>
<reference evidence="1" key="1">
    <citation type="submission" date="2022-06" db="EMBL/GenBank/DDBJ databases">
        <title>Phylogenomic reconstructions and comparative analyses of Kickxellomycotina fungi.</title>
        <authorList>
            <person name="Reynolds N.K."/>
            <person name="Stajich J.E."/>
            <person name="Barry K."/>
            <person name="Grigoriev I.V."/>
            <person name="Crous P."/>
            <person name="Smith M.E."/>
        </authorList>
    </citation>
    <scope>NUCLEOTIDE SEQUENCE</scope>
    <source>
        <strain evidence="1">RSA 2271</strain>
    </source>
</reference>
<accession>A0ACC1HIT9</accession>
<dbReference type="EMBL" id="JAMZIH010005407">
    <property type="protein sequence ID" value="KAJ1675236.1"/>
    <property type="molecule type" value="Genomic_DNA"/>
</dbReference>
<proteinExistence type="predicted"/>
<comment type="caution">
    <text evidence="1">The sequence shown here is derived from an EMBL/GenBank/DDBJ whole genome shotgun (WGS) entry which is preliminary data.</text>
</comment>
<evidence type="ECO:0000313" key="1">
    <source>
        <dbReference type="EMBL" id="KAJ1675236.1"/>
    </source>
</evidence>
<dbReference type="Proteomes" id="UP001145114">
    <property type="component" value="Unassembled WGS sequence"/>
</dbReference>
<protein>
    <submittedName>
        <fullName evidence="1">Uncharacterized protein</fullName>
    </submittedName>
</protein>
<organism evidence="1 2">
    <name type="scientific">Spiromyces aspiralis</name>
    <dbReference type="NCBI Taxonomy" id="68401"/>
    <lineage>
        <taxon>Eukaryota</taxon>
        <taxon>Fungi</taxon>
        <taxon>Fungi incertae sedis</taxon>
        <taxon>Zoopagomycota</taxon>
        <taxon>Kickxellomycotina</taxon>
        <taxon>Kickxellomycetes</taxon>
        <taxon>Kickxellales</taxon>
        <taxon>Kickxellaceae</taxon>
        <taxon>Spiromyces</taxon>
    </lineage>
</organism>
<gene>
    <name evidence="1" type="ORF">EV182_001660</name>
</gene>
<name>A0ACC1HIT9_9FUNG</name>